<dbReference type="Proteomes" id="UP001262410">
    <property type="component" value="Unassembled WGS sequence"/>
</dbReference>
<dbReference type="EMBL" id="JAVDPW010000002">
    <property type="protein sequence ID" value="MDR6288960.1"/>
    <property type="molecule type" value="Genomic_DNA"/>
</dbReference>
<accession>A0ABU1JN29</accession>
<evidence type="ECO:0000313" key="3">
    <source>
        <dbReference type="Proteomes" id="UP001262410"/>
    </source>
</evidence>
<reference evidence="2 3" key="1">
    <citation type="submission" date="2023-07" db="EMBL/GenBank/DDBJ databases">
        <title>Sorghum-associated microbial communities from plants grown in Nebraska, USA.</title>
        <authorList>
            <person name="Schachtman D."/>
        </authorList>
    </citation>
    <scope>NUCLEOTIDE SEQUENCE [LARGE SCALE GENOMIC DNA]</scope>
    <source>
        <strain evidence="2 3">584</strain>
    </source>
</reference>
<keyword evidence="3" id="KW-1185">Reference proteome</keyword>
<protein>
    <submittedName>
        <fullName evidence="2">Uncharacterized protein</fullName>
    </submittedName>
</protein>
<gene>
    <name evidence="2" type="ORF">E9232_001467</name>
</gene>
<keyword evidence="1" id="KW-0472">Membrane</keyword>
<keyword evidence="1" id="KW-0812">Transmembrane</keyword>
<comment type="caution">
    <text evidence="2">The sequence shown here is derived from an EMBL/GenBank/DDBJ whole genome shotgun (WGS) entry which is preliminary data.</text>
</comment>
<organism evidence="2 3">
    <name type="scientific">Inquilinus ginsengisoli</name>
    <dbReference type="NCBI Taxonomy" id="363840"/>
    <lineage>
        <taxon>Bacteria</taxon>
        <taxon>Pseudomonadati</taxon>
        <taxon>Pseudomonadota</taxon>
        <taxon>Alphaproteobacteria</taxon>
        <taxon>Rhodospirillales</taxon>
        <taxon>Rhodospirillaceae</taxon>
        <taxon>Inquilinus</taxon>
    </lineage>
</organism>
<keyword evidence="1" id="KW-1133">Transmembrane helix</keyword>
<feature type="transmembrane region" description="Helical" evidence="1">
    <location>
        <begin position="75"/>
        <end position="100"/>
    </location>
</feature>
<evidence type="ECO:0000313" key="2">
    <source>
        <dbReference type="EMBL" id="MDR6288960.1"/>
    </source>
</evidence>
<proteinExistence type="predicted"/>
<sequence>MTMPARPGRSSLWRGLRWMLAALTVLLLLPLLSVLATALIANTLGCAVDEGSIHPCLVAGTDIGGLLYGMGMMGWLMIFTAPLTVLALLGWLAAGLLALARILRRR</sequence>
<evidence type="ECO:0000256" key="1">
    <source>
        <dbReference type="SAM" id="Phobius"/>
    </source>
</evidence>
<dbReference type="RefSeq" id="WP_309793056.1">
    <property type="nucleotide sequence ID" value="NZ_JAVDPW010000002.1"/>
</dbReference>
<name>A0ABU1JN29_9PROT</name>